<sequence length="89" mass="9886">MFGDGKTTLTEVRTDDDAETATILIDSPDAEAERGDRLGVVEVTYDDGETTLMHGFEFPVENLAVDHNHSMSTVQINREYSRYTTVTGE</sequence>
<reference evidence="1 2" key="1">
    <citation type="journal article" date="2013" name="PLoS ONE">
        <title>Assembly-driven community genomics of a hypersaline microbial ecosystem.</title>
        <authorList>
            <person name="Podell S."/>
            <person name="Ugalde J.A."/>
            <person name="Narasingarao P."/>
            <person name="Banfield J.F."/>
            <person name="Heidelberg K.B."/>
            <person name="Allen E.E."/>
        </authorList>
    </citation>
    <scope>NUCLEOTIDE SEQUENCE [LARGE SCALE GENOMIC DNA]</scope>
    <source>
        <strain evidence="2">J07HQW2</strain>
    </source>
</reference>
<accession>U1NC74</accession>
<dbReference type="Proteomes" id="UP000030710">
    <property type="component" value="Unassembled WGS sequence"/>
</dbReference>
<protein>
    <submittedName>
        <fullName evidence="1">Uncharacterized protein</fullName>
    </submittedName>
</protein>
<organism evidence="1 2">
    <name type="scientific">Haloquadratum walsbyi J07HQW2</name>
    <dbReference type="NCBI Taxonomy" id="1238425"/>
    <lineage>
        <taxon>Archaea</taxon>
        <taxon>Methanobacteriati</taxon>
        <taxon>Methanobacteriota</taxon>
        <taxon>Stenosarchaea group</taxon>
        <taxon>Halobacteria</taxon>
        <taxon>Halobacteriales</taxon>
        <taxon>Haloferacaceae</taxon>
        <taxon>Haloquadratum</taxon>
    </lineage>
</organism>
<name>U1NC74_9EURY</name>
<dbReference type="AlphaFoldDB" id="U1NC74"/>
<dbReference type="HOGENOM" id="CLU_2447615_0_0_2"/>
<evidence type="ECO:0000313" key="2">
    <source>
        <dbReference type="Proteomes" id="UP000030710"/>
    </source>
</evidence>
<proteinExistence type="predicted"/>
<dbReference type="EMBL" id="KE356561">
    <property type="protein sequence ID" value="ERG94283.1"/>
    <property type="molecule type" value="Genomic_DNA"/>
</dbReference>
<gene>
    <name evidence="1" type="ORF">J07HQW2_00717</name>
</gene>
<evidence type="ECO:0000313" key="1">
    <source>
        <dbReference type="EMBL" id="ERG94283.1"/>
    </source>
</evidence>